<evidence type="ECO:0000256" key="1">
    <source>
        <dbReference type="ARBA" id="ARBA00023015"/>
    </source>
</evidence>
<evidence type="ECO:0000313" key="5">
    <source>
        <dbReference type="EMBL" id="TMP88104.1"/>
    </source>
</evidence>
<keyword evidence="1" id="KW-0805">Transcription regulation</keyword>
<feature type="domain" description="HTH luxR-type" evidence="4">
    <location>
        <begin position="75"/>
        <end position="140"/>
    </location>
</feature>
<proteinExistence type="predicted"/>
<comment type="caution">
    <text evidence="5">The sequence shown here is derived from an EMBL/GenBank/DDBJ whole genome shotgun (WGS) entry which is preliminary data.</text>
</comment>
<dbReference type="AlphaFoldDB" id="A0A5S3Z765"/>
<dbReference type="Pfam" id="PF00196">
    <property type="entry name" value="GerE"/>
    <property type="match status" value="1"/>
</dbReference>
<dbReference type="PRINTS" id="PR00038">
    <property type="entry name" value="HTHLUXR"/>
</dbReference>
<evidence type="ECO:0000256" key="2">
    <source>
        <dbReference type="ARBA" id="ARBA00023125"/>
    </source>
</evidence>
<gene>
    <name evidence="5" type="ORF">CWC05_05130</name>
</gene>
<dbReference type="PANTHER" id="PTHR44688:SF16">
    <property type="entry name" value="DNA-BINDING TRANSCRIPTIONAL ACTIVATOR DEVR_DOSR"/>
    <property type="match status" value="1"/>
</dbReference>
<dbReference type="InterPro" id="IPR036388">
    <property type="entry name" value="WH-like_DNA-bd_sf"/>
</dbReference>
<dbReference type="SUPFAM" id="SSF46894">
    <property type="entry name" value="C-terminal effector domain of the bipartite response regulators"/>
    <property type="match status" value="1"/>
</dbReference>
<dbReference type="Gene3D" id="1.10.10.10">
    <property type="entry name" value="Winged helix-like DNA-binding domain superfamily/Winged helix DNA-binding domain"/>
    <property type="match status" value="1"/>
</dbReference>
<protein>
    <submittedName>
        <fullName evidence="5">Helix-turn-helix transcriptional regulator</fullName>
    </submittedName>
</protein>
<name>A0A5S3Z765_9GAMM</name>
<dbReference type="GO" id="GO:0003677">
    <property type="term" value="F:DNA binding"/>
    <property type="evidence" value="ECO:0007669"/>
    <property type="project" value="UniProtKB-KW"/>
</dbReference>
<dbReference type="Gene3D" id="3.40.50.2300">
    <property type="match status" value="1"/>
</dbReference>
<dbReference type="CDD" id="cd06170">
    <property type="entry name" value="LuxR_C_like"/>
    <property type="match status" value="1"/>
</dbReference>
<keyword evidence="3" id="KW-0804">Transcription</keyword>
<dbReference type="InterPro" id="IPR000792">
    <property type="entry name" value="Tscrpt_reg_LuxR_C"/>
</dbReference>
<evidence type="ECO:0000256" key="3">
    <source>
        <dbReference type="ARBA" id="ARBA00023163"/>
    </source>
</evidence>
<dbReference type="GO" id="GO:0006355">
    <property type="term" value="P:regulation of DNA-templated transcription"/>
    <property type="evidence" value="ECO:0007669"/>
    <property type="project" value="InterPro"/>
</dbReference>
<evidence type="ECO:0000313" key="6">
    <source>
        <dbReference type="Proteomes" id="UP000305874"/>
    </source>
</evidence>
<keyword evidence="2" id="KW-0238">DNA-binding</keyword>
<dbReference type="InterPro" id="IPR016032">
    <property type="entry name" value="Sig_transdc_resp-reg_C-effctor"/>
</dbReference>
<dbReference type="Proteomes" id="UP000305874">
    <property type="component" value="Unassembled WGS sequence"/>
</dbReference>
<sequence>MHQNKLKHLVIANVPSDMNFGHLKRWPNLRGVFIAPSTDEQVMQGLQAIAEGKLWFPRKVTDHWMRHYLATEEHQQSQKSLLTEKEMTVLKLLASGMPLISIAERLFISDATVRVHLHKIYQKIGVKNKQQAMLWSQQHLT</sequence>
<dbReference type="STRING" id="151081.TW72_16600"/>
<dbReference type="PANTHER" id="PTHR44688">
    <property type="entry name" value="DNA-BINDING TRANSCRIPTIONAL ACTIVATOR DEVR_DOSR"/>
    <property type="match status" value="1"/>
</dbReference>
<accession>A0A5S3Z765</accession>
<reference evidence="6" key="2">
    <citation type="submission" date="2019-06" db="EMBL/GenBank/DDBJ databases">
        <title>Co-occurence of chitin degradation, pigmentation and bioactivity in marine Pseudoalteromonas.</title>
        <authorList>
            <person name="Sonnenschein E.C."/>
            <person name="Bech P.K."/>
        </authorList>
    </citation>
    <scope>NUCLEOTIDE SEQUENCE [LARGE SCALE GENOMIC DNA]</scope>
    <source>
        <strain evidence="6">S2897</strain>
    </source>
</reference>
<dbReference type="SMART" id="SM00421">
    <property type="entry name" value="HTH_LUXR"/>
    <property type="match status" value="1"/>
</dbReference>
<organism evidence="5 6">
    <name type="scientific">Pseudoalteromonas ruthenica</name>
    <dbReference type="NCBI Taxonomy" id="151081"/>
    <lineage>
        <taxon>Bacteria</taxon>
        <taxon>Pseudomonadati</taxon>
        <taxon>Pseudomonadota</taxon>
        <taxon>Gammaproteobacteria</taxon>
        <taxon>Alteromonadales</taxon>
        <taxon>Pseudoalteromonadaceae</taxon>
        <taxon>Pseudoalteromonas</taxon>
    </lineage>
</organism>
<reference evidence="5 6" key="1">
    <citation type="submission" date="2017-12" db="EMBL/GenBank/DDBJ databases">
        <authorList>
            <person name="Paulsen S."/>
            <person name="Gram L.K."/>
        </authorList>
    </citation>
    <scope>NUCLEOTIDE SEQUENCE [LARGE SCALE GENOMIC DNA]</scope>
    <source>
        <strain evidence="5 6">S2897</strain>
    </source>
</reference>
<evidence type="ECO:0000259" key="4">
    <source>
        <dbReference type="PROSITE" id="PS50043"/>
    </source>
</evidence>
<dbReference type="EMBL" id="PNCG01000003">
    <property type="protein sequence ID" value="TMP88104.1"/>
    <property type="molecule type" value="Genomic_DNA"/>
</dbReference>
<dbReference type="PROSITE" id="PS50043">
    <property type="entry name" value="HTH_LUXR_2"/>
    <property type="match status" value="1"/>
</dbReference>